<dbReference type="SUPFAM" id="SSF47923">
    <property type="entry name" value="Ypt/Rab-GAP domain of gyp1p"/>
    <property type="match status" value="2"/>
</dbReference>
<dbReference type="InterPro" id="IPR000195">
    <property type="entry name" value="Rab-GAP-TBC_dom"/>
</dbReference>
<evidence type="ECO:0000256" key="3">
    <source>
        <dbReference type="SAM" id="MobiDB-lite"/>
    </source>
</evidence>
<feature type="domain" description="PID" evidence="4">
    <location>
        <begin position="152"/>
        <end position="224"/>
    </location>
</feature>
<dbReference type="PANTHER" id="PTHR47219">
    <property type="entry name" value="RAB GTPASE-ACTIVATING PROTEIN 1-LIKE"/>
    <property type="match status" value="1"/>
</dbReference>
<keyword evidence="2" id="KW-0175">Coiled coil</keyword>
<feature type="compositionally biased region" description="Acidic residues" evidence="3">
    <location>
        <begin position="491"/>
        <end position="501"/>
    </location>
</feature>
<feature type="domain" description="Rab-GAP TBC" evidence="5">
    <location>
        <begin position="549"/>
        <end position="735"/>
    </location>
</feature>
<dbReference type="PROSITE" id="PS01179">
    <property type="entry name" value="PID"/>
    <property type="match status" value="1"/>
</dbReference>
<dbReference type="InterPro" id="IPR006020">
    <property type="entry name" value="PTB/PI_dom"/>
</dbReference>
<dbReference type="Gene3D" id="1.10.8.270">
    <property type="entry name" value="putative rabgap domain of human tbc1 domain family member 14 like domains"/>
    <property type="match status" value="1"/>
</dbReference>
<feature type="coiled-coil region" evidence="2">
    <location>
        <begin position="818"/>
        <end position="916"/>
    </location>
</feature>
<dbReference type="InterPro" id="IPR022164">
    <property type="entry name" value="Kinesin-like"/>
</dbReference>
<dbReference type="Pfam" id="PF00566">
    <property type="entry name" value="RabGAP-TBC"/>
    <property type="match status" value="1"/>
</dbReference>
<keyword evidence="1" id="KW-0343">GTPase activation</keyword>
<sequence>MDIVSLKSESSDNVSSEFVVVPSSETSGLEIGLKISANGEKLLKHLQDVMDQNDVVTENSTDYEDSEVANIIANDSSEDEDCILFNGVFYLGCSSVNAPRSELEALRTISILRSQQHPISGSPTQSHKSEVEQSHQQIEVALSVSSKADGTVRLLDPDSSEVITSFKLYTILFCVRGADDSVDRDCFAFTESHQSSGIFQCHVFRCDVPEAVRKVLYSFELAFQSIPTSSPENPAQSAGLQLLKRSQIHDAETSATSIVSPSEMLNPKLQLDVDESVYGFMLSLEIKEDDGKGGYATVPWDKNSSCFKFRRNLEKKVIVTVTQTSNVELTIERCFGLLLTPGRNVKQSDMHLLDMDRSSTDADVTSNGGHSVTGTWDPSHHHFALLNTETQKGTRVFLSVAVDFVVQEILEPVRFLVETKARVFSQNEKFWYFGKKILHENFYLKLREIKSNKISKKMYELENIQSESSRSRWSSHQVSQTEHALSSSSPQDEEDDDDTDEPLLSGSGEVSKECSEQVLSDWGDVLCRWRANLAKRPAGIRSLIRSGTGIPDPLRGEVWQLLADCHDNGDMLENYRILITKDSPQENIIQRDIHRTFPAHDYFKDAGGLGQDSLYRISKAYSVYDQEVGYCQGLSFLAAALLLHMPEEQAFCVLIKIMFQYKMRNLFKNGFEDLHLKFYQLERLIEDLMPNLQDHFKQLGIESHMFSSQWFLTLFTAKFPLNMVFQVIDVFLSEGEFVVFRVALALLECCRRELLALDFEGVLKYFRVQLPKKYRNEEQIRQLIQCAVGIKVGNKKLLKLEKDYQAVKEKLALEEDPLIRIERENKHLMDQNMRLELENDDLAQEIVTARITLETQLEKTMRHADTLQRDLQVAVEELRNSRQKALELSDENNRLLVETQQVKEKCRREMERQDEEIVAKTNIIADYKTICSQLSQRIESLQTLHKEEIESMRKSQPKSPNGHQQIVAKGSDHTSTEETEKFQKQIRDLELQLAQTKLNLVQSECKVQDLEHQHAAAVKELQANKNTWLQKTLTSFTARKTDPASSNVLPNTSFNASQAPIINTNVTSYSK</sequence>
<comment type="caution">
    <text evidence="6">The sequence shown here is derived from an EMBL/GenBank/DDBJ whole genome shotgun (WGS) entry which is preliminary data.</text>
</comment>
<feature type="region of interest" description="Disordered" evidence="3">
    <location>
        <begin position="949"/>
        <end position="981"/>
    </location>
</feature>
<dbReference type="InterPro" id="IPR011993">
    <property type="entry name" value="PH-like_dom_sf"/>
</dbReference>
<reference evidence="6 7" key="1">
    <citation type="submission" date="2024-02" db="EMBL/GenBank/DDBJ databases">
        <authorList>
            <person name="Daric V."/>
            <person name="Darras S."/>
        </authorList>
    </citation>
    <scope>NUCLEOTIDE SEQUENCE [LARGE SCALE GENOMIC DNA]</scope>
</reference>
<evidence type="ECO:0000313" key="7">
    <source>
        <dbReference type="Proteomes" id="UP001642483"/>
    </source>
</evidence>
<organism evidence="6 7">
    <name type="scientific">Clavelina lepadiformis</name>
    <name type="common">Light-bulb sea squirt</name>
    <name type="synonym">Ascidia lepadiformis</name>
    <dbReference type="NCBI Taxonomy" id="159417"/>
    <lineage>
        <taxon>Eukaryota</taxon>
        <taxon>Metazoa</taxon>
        <taxon>Chordata</taxon>
        <taxon>Tunicata</taxon>
        <taxon>Ascidiacea</taxon>
        <taxon>Aplousobranchia</taxon>
        <taxon>Clavelinidae</taxon>
        <taxon>Clavelina</taxon>
    </lineage>
</organism>
<dbReference type="Gene3D" id="1.10.472.80">
    <property type="entry name" value="Ypt/Rab-GAP domain of gyp1p, domain 3"/>
    <property type="match status" value="1"/>
</dbReference>
<keyword evidence="7" id="KW-1185">Reference proteome</keyword>
<evidence type="ECO:0000259" key="4">
    <source>
        <dbReference type="PROSITE" id="PS01179"/>
    </source>
</evidence>
<dbReference type="Gene3D" id="1.10.10.750">
    <property type="entry name" value="Ypt/Rab-GAP domain of gyp1p, domain 1"/>
    <property type="match status" value="1"/>
</dbReference>
<dbReference type="Pfam" id="PF12473">
    <property type="entry name" value="DUF3694"/>
    <property type="match status" value="1"/>
</dbReference>
<feature type="region of interest" description="Disordered" evidence="3">
    <location>
        <begin position="470"/>
        <end position="512"/>
    </location>
</feature>
<accession>A0ABP0F6B0</accession>
<evidence type="ECO:0000259" key="5">
    <source>
        <dbReference type="PROSITE" id="PS50086"/>
    </source>
</evidence>
<dbReference type="SUPFAM" id="SSF50729">
    <property type="entry name" value="PH domain-like"/>
    <property type="match status" value="1"/>
</dbReference>
<dbReference type="PROSITE" id="PS50086">
    <property type="entry name" value="TBC_RABGAP"/>
    <property type="match status" value="1"/>
</dbReference>
<evidence type="ECO:0000256" key="1">
    <source>
        <dbReference type="ARBA" id="ARBA00022468"/>
    </source>
</evidence>
<name>A0ABP0F6B0_CLALP</name>
<dbReference type="EMBL" id="CAWYQH010000013">
    <property type="protein sequence ID" value="CAK8675235.1"/>
    <property type="molecule type" value="Genomic_DNA"/>
</dbReference>
<feature type="compositionally biased region" description="Low complexity" evidence="3">
    <location>
        <begin position="470"/>
        <end position="490"/>
    </location>
</feature>
<dbReference type="CDD" id="cd01211">
    <property type="entry name" value="PTB_Rab6GAP"/>
    <property type="match status" value="1"/>
</dbReference>
<gene>
    <name evidence="6" type="ORF">CVLEPA_LOCUS4834</name>
</gene>
<protein>
    <recommendedName>
        <fullName evidence="8">Rab GTPase-activating protein 1</fullName>
    </recommendedName>
</protein>
<dbReference type="SMART" id="SM00164">
    <property type="entry name" value="TBC"/>
    <property type="match status" value="1"/>
</dbReference>
<proteinExistence type="predicted"/>
<feature type="compositionally biased region" description="Basic and acidic residues" evidence="3">
    <location>
        <begin position="970"/>
        <end position="981"/>
    </location>
</feature>
<dbReference type="Gene3D" id="2.30.29.30">
    <property type="entry name" value="Pleckstrin-homology domain (PH domain)/Phosphotyrosine-binding domain (PTB)"/>
    <property type="match status" value="1"/>
</dbReference>
<evidence type="ECO:0008006" key="8">
    <source>
        <dbReference type="Google" id="ProtNLM"/>
    </source>
</evidence>
<dbReference type="InterPro" id="IPR050302">
    <property type="entry name" value="Rab_GAP_TBC_domain"/>
</dbReference>
<dbReference type="Proteomes" id="UP001642483">
    <property type="component" value="Unassembled WGS sequence"/>
</dbReference>
<evidence type="ECO:0000313" key="6">
    <source>
        <dbReference type="EMBL" id="CAK8675235.1"/>
    </source>
</evidence>
<dbReference type="SMART" id="SM00462">
    <property type="entry name" value="PTB"/>
    <property type="match status" value="1"/>
</dbReference>
<dbReference type="InterPro" id="IPR035969">
    <property type="entry name" value="Rab-GAP_TBC_sf"/>
</dbReference>
<dbReference type="Pfam" id="PF00640">
    <property type="entry name" value="PID"/>
    <property type="match status" value="1"/>
</dbReference>
<evidence type="ECO:0000256" key="2">
    <source>
        <dbReference type="SAM" id="Coils"/>
    </source>
</evidence>
<dbReference type="PANTHER" id="PTHR47219:SF9">
    <property type="entry name" value="GTPASE ACTIVATING PROTEIN AND CENTROSOME-ASSOCIATED, ISOFORM B"/>
    <property type="match status" value="1"/>
</dbReference>